<proteinExistence type="predicted"/>
<name>A0A8X6INZ7_9ARAC</name>
<keyword evidence="2" id="KW-1185">Reference proteome</keyword>
<comment type="caution">
    <text evidence="1">The sequence shown here is derived from an EMBL/GenBank/DDBJ whole genome shotgun (WGS) entry which is preliminary data.</text>
</comment>
<dbReference type="Proteomes" id="UP000886998">
    <property type="component" value="Unassembled WGS sequence"/>
</dbReference>
<evidence type="ECO:0000313" key="1">
    <source>
        <dbReference type="EMBL" id="GFS51093.1"/>
    </source>
</evidence>
<dbReference type="EMBL" id="BMAV01026519">
    <property type="protein sequence ID" value="GFS51093.1"/>
    <property type="molecule type" value="Genomic_DNA"/>
</dbReference>
<dbReference type="OrthoDB" id="10329918at2759"/>
<dbReference type="AlphaFoldDB" id="A0A8X6INZ7"/>
<reference evidence="1" key="1">
    <citation type="submission" date="2020-08" db="EMBL/GenBank/DDBJ databases">
        <title>Multicomponent nature underlies the extraordinary mechanical properties of spider dragline silk.</title>
        <authorList>
            <person name="Kono N."/>
            <person name="Nakamura H."/>
            <person name="Mori M."/>
            <person name="Yoshida Y."/>
            <person name="Ohtoshi R."/>
            <person name="Malay A.D."/>
            <person name="Moran D.A.P."/>
            <person name="Tomita M."/>
            <person name="Numata K."/>
            <person name="Arakawa K."/>
        </authorList>
    </citation>
    <scope>NUCLEOTIDE SEQUENCE</scope>
</reference>
<evidence type="ECO:0000313" key="2">
    <source>
        <dbReference type="Proteomes" id="UP000886998"/>
    </source>
</evidence>
<gene>
    <name evidence="1" type="ORF">TNIN_42721</name>
</gene>
<organism evidence="1 2">
    <name type="scientific">Trichonephila inaurata madagascariensis</name>
    <dbReference type="NCBI Taxonomy" id="2747483"/>
    <lineage>
        <taxon>Eukaryota</taxon>
        <taxon>Metazoa</taxon>
        <taxon>Ecdysozoa</taxon>
        <taxon>Arthropoda</taxon>
        <taxon>Chelicerata</taxon>
        <taxon>Arachnida</taxon>
        <taxon>Araneae</taxon>
        <taxon>Araneomorphae</taxon>
        <taxon>Entelegynae</taxon>
        <taxon>Araneoidea</taxon>
        <taxon>Nephilidae</taxon>
        <taxon>Trichonephila</taxon>
        <taxon>Trichonephila inaurata</taxon>
    </lineage>
</organism>
<protein>
    <submittedName>
        <fullName evidence="1">Uncharacterized protein</fullName>
    </submittedName>
</protein>
<sequence>MCFIDSETLHFLQQGGGSPNRRCLCVRRSLVHVTCSRQLLDDGTVGTRTGMTLCNLFLVCWSQFDCHTLCSFCLKQAFRSECEIGNLSEEPVTERAAVSASSFPVIPACPGIQQNQISFFLR</sequence>
<accession>A0A8X6INZ7</accession>